<dbReference type="GO" id="GO:0046556">
    <property type="term" value="F:alpha-L-arabinofuranosidase activity"/>
    <property type="evidence" value="ECO:0007669"/>
    <property type="project" value="TreeGrafter"/>
</dbReference>
<gene>
    <name evidence="7" type="ORF">OTI717_LOCUS9840</name>
    <name evidence="6" type="ORF">RFH988_LOCUS30589</name>
</gene>
<dbReference type="InterPro" id="IPR013783">
    <property type="entry name" value="Ig-like_fold"/>
</dbReference>
<dbReference type="Pfam" id="PF14310">
    <property type="entry name" value="Fn3-like"/>
    <property type="match status" value="1"/>
</dbReference>
<accession>A0A815EWS0</accession>
<dbReference type="InterPro" id="IPR036962">
    <property type="entry name" value="Glyco_hydro_3_N_sf"/>
</dbReference>
<organism evidence="6 8">
    <name type="scientific">Rotaria sordida</name>
    <dbReference type="NCBI Taxonomy" id="392033"/>
    <lineage>
        <taxon>Eukaryota</taxon>
        <taxon>Metazoa</taxon>
        <taxon>Spiralia</taxon>
        <taxon>Gnathifera</taxon>
        <taxon>Rotifera</taxon>
        <taxon>Eurotatoria</taxon>
        <taxon>Bdelloidea</taxon>
        <taxon>Philodinida</taxon>
        <taxon>Philodinidae</taxon>
        <taxon>Rotaria</taxon>
    </lineage>
</organism>
<keyword evidence="2" id="KW-0732">Signal</keyword>
<dbReference type="InterPro" id="IPR002772">
    <property type="entry name" value="Glyco_hydro_3_C"/>
</dbReference>
<evidence type="ECO:0000256" key="1">
    <source>
        <dbReference type="ARBA" id="ARBA00005336"/>
    </source>
</evidence>
<dbReference type="OrthoDB" id="47059at2759"/>
<sequence length="680" mass="76387">MVVTNAQTALFPDCKSGPLKSFPICDQSLSVQQRAIDLVSRMTIEEKANWLINTVQPISRLGLPSYQWWNEALHGVMYLKAHAIGVPEATSFPSPLNLASTFNLNLIHRIANIISTEARAANNENITGLNFFTPNINLVRDPRWGRGQETPGEDPFLASQYVSALVRGLQEGEDSRYLKIAATCKHFIAYDMDAWNGASRWSFDAQVSDLDLVETYLPPFEACFRDAHVASIMGSLNAINGIPACAHRFFFQTIARDTFHFDGYAVCDCSGIQNIMTGHHYTSNNPDTVAAALHAGIDLDCGNYYSTNIPIALNNQTIVQADLDQASLRTFSILIRLGYFDPPEQQIYRNLSRVNINTPQAQELALLSAQQSIVLLKNMNNNLPLNLNQLTNKIIALIGPSINATELMQSSYHGPALFLISPLMAFNTIISNKSINIQYAFGCQISGTNETGFPEAIELARKADFVFYIGGLDQSIEREDLDRTSITLPDIQLALLPITFYPGSYVNEVSMLDMRMRPSDMSPGRTYKFYTGQPVFEFGYGLSYTTFSYHWYNDSNTISYSIESLFYNKYDVLIELFRVNVTNTGSMNGDDIVLAYIKPPQILDDGETPPIKQLFGFERINLNVGETKQVFFPLNIETLFRIDRYGSKWIHPGEYDILIGNQHMFTIKLNGYSTLWIPFK</sequence>
<dbReference type="Proteomes" id="UP000663882">
    <property type="component" value="Unassembled WGS sequence"/>
</dbReference>
<dbReference type="Pfam" id="PF00933">
    <property type="entry name" value="Glyco_hydro_3"/>
    <property type="match status" value="1"/>
</dbReference>
<protein>
    <recommendedName>
        <fullName evidence="5">Fibronectin type III-like domain-containing protein</fullName>
    </recommendedName>
</protein>
<evidence type="ECO:0000313" key="8">
    <source>
        <dbReference type="Proteomes" id="UP000663882"/>
    </source>
</evidence>
<evidence type="ECO:0000313" key="7">
    <source>
        <dbReference type="EMBL" id="CAF3659493.1"/>
    </source>
</evidence>
<dbReference type="EMBL" id="CAJOAX010000856">
    <property type="protein sequence ID" value="CAF3659493.1"/>
    <property type="molecule type" value="Genomic_DNA"/>
</dbReference>
<dbReference type="InterPro" id="IPR001764">
    <property type="entry name" value="Glyco_hydro_3_N"/>
</dbReference>
<evidence type="ECO:0000256" key="2">
    <source>
        <dbReference type="ARBA" id="ARBA00022729"/>
    </source>
</evidence>
<dbReference type="InterPro" id="IPR017853">
    <property type="entry name" value="GH"/>
</dbReference>
<dbReference type="Gene3D" id="3.40.50.1700">
    <property type="entry name" value="Glycoside hydrolase family 3 C-terminal domain"/>
    <property type="match status" value="1"/>
</dbReference>
<keyword evidence="3" id="KW-0378">Hydrolase</keyword>
<reference evidence="6" key="1">
    <citation type="submission" date="2021-02" db="EMBL/GenBank/DDBJ databases">
        <authorList>
            <person name="Nowell W R."/>
        </authorList>
    </citation>
    <scope>NUCLEOTIDE SEQUENCE</scope>
</reference>
<dbReference type="EMBL" id="CAJNOO010003099">
    <property type="protein sequence ID" value="CAF1317701.1"/>
    <property type="molecule type" value="Genomic_DNA"/>
</dbReference>
<dbReference type="Proteomes" id="UP000663823">
    <property type="component" value="Unassembled WGS sequence"/>
</dbReference>
<feature type="domain" description="Fibronectin type III-like" evidence="5">
    <location>
        <begin position="591"/>
        <end position="663"/>
    </location>
</feature>
<dbReference type="SUPFAM" id="SSF51445">
    <property type="entry name" value="(Trans)glycosidases"/>
    <property type="match status" value="1"/>
</dbReference>
<dbReference type="PANTHER" id="PTHR42721">
    <property type="entry name" value="SUGAR HYDROLASE-RELATED"/>
    <property type="match status" value="1"/>
</dbReference>
<evidence type="ECO:0000256" key="4">
    <source>
        <dbReference type="ARBA" id="ARBA00023295"/>
    </source>
</evidence>
<dbReference type="SMART" id="SM01217">
    <property type="entry name" value="Fn3_like"/>
    <property type="match status" value="1"/>
</dbReference>
<evidence type="ECO:0000313" key="6">
    <source>
        <dbReference type="EMBL" id="CAF1317701.1"/>
    </source>
</evidence>
<dbReference type="Gene3D" id="3.20.20.300">
    <property type="entry name" value="Glycoside hydrolase, family 3, N-terminal domain"/>
    <property type="match status" value="1"/>
</dbReference>
<dbReference type="InterPro" id="IPR044993">
    <property type="entry name" value="BXL"/>
</dbReference>
<dbReference type="Pfam" id="PF01915">
    <property type="entry name" value="Glyco_hydro_3_C"/>
    <property type="match status" value="1"/>
</dbReference>
<dbReference type="PANTHER" id="PTHR42721:SF3">
    <property type="entry name" value="BETA-D-XYLOSIDASE 5-RELATED"/>
    <property type="match status" value="1"/>
</dbReference>
<dbReference type="GO" id="GO:0031222">
    <property type="term" value="P:arabinan catabolic process"/>
    <property type="evidence" value="ECO:0007669"/>
    <property type="project" value="TreeGrafter"/>
</dbReference>
<comment type="similarity">
    <text evidence="1">Belongs to the glycosyl hydrolase 3 family.</text>
</comment>
<keyword evidence="4" id="KW-0326">Glycosidase</keyword>
<evidence type="ECO:0000259" key="5">
    <source>
        <dbReference type="SMART" id="SM01217"/>
    </source>
</evidence>
<dbReference type="InterPro" id="IPR026891">
    <property type="entry name" value="Fn3-like"/>
</dbReference>
<dbReference type="PRINTS" id="PR00133">
    <property type="entry name" value="GLHYDRLASE3"/>
</dbReference>
<comment type="caution">
    <text evidence="6">The sequence shown here is derived from an EMBL/GenBank/DDBJ whole genome shotgun (WGS) entry which is preliminary data.</text>
</comment>
<proteinExistence type="inferred from homology"/>
<dbReference type="InterPro" id="IPR036881">
    <property type="entry name" value="Glyco_hydro_3_C_sf"/>
</dbReference>
<evidence type="ECO:0000256" key="3">
    <source>
        <dbReference type="ARBA" id="ARBA00022801"/>
    </source>
</evidence>
<dbReference type="Gene3D" id="2.60.40.10">
    <property type="entry name" value="Immunoglobulins"/>
    <property type="match status" value="1"/>
</dbReference>
<dbReference type="GO" id="GO:0009044">
    <property type="term" value="F:xylan 1,4-beta-xylosidase activity"/>
    <property type="evidence" value="ECO:0007669"/>
    <property type="project" value="InterPro"/>
</dbReference>
<dbReference type="GO" id="GO:0045493">
    <property type="term" value="P:xylan catabolic process"/>
    <property type="evidence" value="ECO:0007669"/>
    <property type="project" value="InterPro"/>
</dbReference>
<dbReference type="SUPFAM" id="SSF52279">
    <property type="entry name" value="Beta-D-glucan exohydrolase, C-terminal domain"/>
    <property type="match status" value="1"/>
</dbReference>
<name>A0A815EWS0_9BILA</name>
<dbReference type="AlphaFoldDB" id="A0A815EWS0"/>